<evidence type="ECO:0000313" key="2">
    <source>
        <dbReference type="Proteomes" id="UP001062846"/>
    </source>
</evidence>
<evidence type="ECO:0000313" key="1">
    <source>
        <dbReference type="EMBL" id="KAI8539991.1"/>
    </source>
</evidence>
<organism evidence="1 2">
    <name type="scientific">Rhododendron molle</name>
    <name type="common">Chinese azalea</name>
    <name type="synonym">Azalea mollis</name>
    <dbReference type="NCBI Taxonomy" id="49168"/>
    <lineage>
        <taxon>Eukaryota</taxon>
        <taxon>Viridiplantae</taxon>
        <taxon>Streptophyta</taxon>
        <taxon>Embryophyta</taxon>
        <taxon>Tracheophyta</taxon>
        <taxon>Spermatophyta</taxon>
        <taxon>Magnoliopsida</taxon>
        <taxon>eudicotyledons</taxon>
        <taxon>Gunneridae</taxon>
        <taxon>Pentapetalae</taxon>
        <taxon>asterids</taxon>
        <taxon>Ericales</taxon>
        <taxon>Ericaceae</taxon>
        <taxon>Ericoideae</taxon>
        <taxon>Rhodoreae</taxon>
        <taxon>Rhododendron</taxon>
    </lineage>
</organism>
<dbReference type="Proteomes" id="UP001062846">
    <property type="component" value="Chromosome 9"/>
</dbReference>
<sequence>MGKKTGIFWFFLFLFANPVFTQSNEFTYQGFKGFTKNNITLSQAAEIEDNGILKLTSNTKWVIGHAFYPTPITFKNSTTPKLFSFSTAFAFAIETEKHNLGGHGLAFVISPRKDFSNAVATQYLGLLNLVTNGNSSNHLFAVEFDTVQDLNFKDISDNHVGIDIDGLTSIASVNASYFVGSTRRELGLKSGKTIQAWIDYDATANRLDVMLSFSSTKPSSPIWSVGWSFKINGKAQSLELSSLPSVPKSKQSNKALIFGVSVSIFAAILSAIGLAYYWIRRTRNADEIEAWELDISPHRFPYEELKQATEGFADENLLGIGGFGRVYKGTLPNPNTLVAVKRISHDSKQGLREFASEISSIGRLRHRNLVQLLGWGRKGADLLLVYDYMANGSLDKYIFDEPRSVLSWVQRVKIMKGVASGLLYLHEGWEETVIHRDIKSGNVLLRNVLLDSELNGRLGDFGLAKLYNHGSDPSTTRVVGTLGYLAPELTRTGKPTTSSDVFAFGAFLLEVVCGRRPIELKASPEELILVDWVCDMWKQGAVLDVVDKRLGGEFDENEVVVVIKLGLMCSDNVATRRPSMKQVVRYLEGELGVPEVVAPPMEEFNGSKGSGGEFEDSDDSYEKSGYFDKVRLSSSGCDRDVDVDIEAGR</sequence>
<accession>A0ACC0MHE7</accession>
<reference evidence="1" key="1">
    <citation type="submission" date="2022-02" db="EMBL/GenBank/DDBJ databases">
        <title>Plant Genome Project.</title>
        <authorList>
            <person name="Zhang R.-G."/>
        </authorList>
    </citation>
    <scope>NUCLEOTIDE SEQUENCE</scope>
    <source>
        <strain evidence="1">AT1</strain>
    </source>
</reference>
<comment type="caution">
    <text evidence="1">The sequence shown here is derived from an EMBL/GenBank/DDBJ whole genome shotgun (WGS) entry which is preliminary data.</text>
</comment>
<gene>
    <name evidence="1" type="ORF">RHMOL_Rhmol09G0225900</name>
</gene>
<name>A0ACC0MHE7_RHOML</name>
<proteinExistence type="predicted"/>
<dbReference type="EMBL" id="CM046396">
    <property type="protein sequence ID" value="KAI8539991.1"/>
    <property type="molecule type" value="Genomic_DNA"/>
</dbReference>
<protein>
    <submittedName>
        <fullName evidence="1">Uncharacterized protein</fullName>
    </submittedName>
</protein>
<keyword evidence="2" id="KW-1185">Reference proteome</keyword>